<dbReference type="SUPFAM" id="SSF54928">
    <property type="entry name" value="RNA-binding domain, RBD"/>
    <property type="match status" value="1"/>
</dbReference>
<dbReference type="GO" id="GO:0005739">
    <property type="term" value="C:mitochondrion"/>
    <property type="evidence" value="ECO:0007669"/>
    <property type="project" value="TreeGrafter"/>
</dbReference>
<keyword evidence="1" id="KW-0694">RNA-binding</keyword>
<dbReference type="AlphaFoldDB" id="A0A2P2L3C9"/>
<name>A0A2P2L3C9_RHIMU</name>
<evidence type="ECO:0000256" key="1">
    <source>
        <dbReference type="ARBA" id="ARBA00022884"/>
    </source>
</evidence>
<evidence type="ECO:0000313" key="3">
    <source>
        <dbReference type="EMBL" id="MBX12482.1"/>
    </source>
</evidence>
<dbReference type="PANTHER" id="PTHR48029:SF1">
    <property type="entry name" value="NUCLEOLAR PROTEIN 8"/>
    <property type="match status" value="1"/>
</dbReference>
<protein>
    <submittedName>
        <fullName evidence="3">Glycine-rich RNA-binding protein 4-like</fullName>
    </submittedName>
</protein>
<dbReference type="EMBL" id="GGEC01031998">
    <property type="protein sequence ID" value="MBX12482.1"/>
    <property type="molecule type" value="Transcribed_RNA"/>
</dbReference>
<evidence type="ECO:0000259" key="2">
    <source>
        <dbReference type="Pfam" id="PF00076"/>
    </source>
</evidence>
<sequence length="101" mass="11233">MAMRATASLAAAPRGLRRLFCTTSTLPFIPPPSPSSPPAREQAEPNTNLFVSGLNKRTTSEKLWKEFSQFGEVVHGLCSHKKCGFKIYHAITNFYLCCFHS</sequence>
<organism evidence="3">
    <name type="scientific">Rhizophora mucronata</name>
    <name type="common">Asiatic mangrove</name>
    <dbReference type="NCBI Taxonomy" id="61149"/>
    <lineage>
        <taxon>Eukaryota</taxon>
        <taxon>Viridiplantae</taxon>
        <taxon>Streptophyta</taxon>
        <taxon>Embryophyta</taxon>
        <taxon>Tracheophyta</taxon>
        <taxon>Spermatophyta</taxon>
        <taxon>Magnoliopsida</taxon>
        <taxon>eudicotyledons</taxon>
        <taxon>Gunneridae</taxon>
        <taxon>Pentapetalae</taxon>
        <taxon>rosids</taxon>
        <taxon>fabids</taxon>
        <taxon>Malpighiales</taxon>
        <taxon>Rhizophoraceae</taxon>
        <taxon>Rhizophora</taxon>
    </lineage>
</organism>
<dbReference type="InterPro" id="IPR000504">
    <property type="entry name" value="RRM_dom"/>
</dbReference>
<proteinExistence type="predicted"/>
<dbReference type="Gene3D" id="3.30.70.330">
    <property type="match status" value="1"/>
</dbReference>
<dbReference type="Pfam" id="PF00076">
    <property type="entry name" value="RRM_1"/>
    <property type="match status" value="1"/>
</dbReference>
<reference evidence="3" key="1">
    <citation type="submission" date="2018-02" db="EMBL/GenBank/DDBJ databases">
        <title>Rhizophora mucronata_Transcriptome.</title>
        <authorList>
            <person name="Meera S.P."/>
            <person name="Sreeshan A."/>
            <person name="Augustine A."/>
        </authorList>
    </citation>
    <scope>NUCLEOTIDE SEQUENCE</scope>
    <source>
        <tissue evidence="3">Leaf</tissue>
    </source>
</reference>
<dbReference type="GO" id="GO:0080156">
    <property type="term" value="P:mitochondrial mRNA modification"/>
    <property type="evidence" value="ECO:0007669"/>
    <property type="project" value="TreeGrafter"/>
</dbReference>
<dbReference type="PANTHER" id="PTHR48029">
    <property type="entry name" value="NUCLEOLAR PROTEIN 8"/>
    <property type="match status" value="1"/>
</dbReference>
<dbReference type="InterPro" id="IPR035979">
    <property type="entry name" value="RBD_domain_sf"/>
</dbReference>
<dbReference type="InterPro" id="IPR012677">
    <property type="entry name" value="Nucleotide-bd_a/b_plait_sf"/>
</dbReference>
<dbReference type="GO" id="GO:0003723">
    <property type="term" value="F:RNA binding"/>
    <property type="evidence" value="ECO:0007669"/>
    <property type="project" value="UniProtKB-KW"/>
</dbReference>
<feature type="domain" description="RRM" evidence="2">
    <location>
        <begin position="49"/>
        <end position="75"/>
    </location>
</feature>
<accession>A0A2P2L3C9</accession>